<organism evidence="1 2">
    <name type="scientific">Pseudocitrobacter faecalis</name>
    <dbReference type="NCBI Taxonomy" id="1398493"/>
    <lineage>
        <taxon>Bacteria</taxon>
        <taxon>Pseudomonadati</taxon>
        <taxon>Pseudomonadota</taxon>
        <taxon>Gammaproteobacteria</taxon>
        <taxon>Enterobacterales</taxon>
        <taxon>Enterobacteriaceae</taxon>
        <taxon>Pseudocitrobacter</taxon>
    </lineage>
</organism>
<gene>
    <name evidence="1" type="ORF">DFQ50_102159</name>
</gene>
<sequence>MYNFIYNSEGQIMGLMLTADDVEMAEAEGFLILKSGNNSWDDLPKLLVQNDNTQDGE</sequence>
<keyword evidence="2" id="KW-1185">Reference proteome</keyword>
<dbReference type="RefSeq" id="WP_167405860.1">
    <property type="nucleotide sequence ID" value="NZ_QNRL01000002.1"/>
</dbReference>
<reference evidence="1 2" key="1">
    <citation type="submission" date="2018-06" db="EMBL/GenBank/DDBJ databases">
        <title>Genomic Encyclopedia of Type Strains, Phase IV (KMG-IV): sequencing the most valuable type-strain genomes for metagenomic binning, comparative biology and taxonomic classification.</title>
        <authorList>
            <person name="Goeker M."/>
        </authorList>
    </citation>
    <scope>NUCLEOTIDE SEQUENCE [LARGE SCALE GENOMIC DNA]</scope>
    <source>
        <strain evidence="1 2">DSM 27453</strain>
    </source>
</reference>
<comment type="caution">
    <text evidence="1">The sequence shown here is derived from an EMBL/GenBank/DDBJ whole genome shotgun (WGS) entry which is preliminary data.</text>
</comment>
<name>A0ABX9G0E4_9ENTR</name>
<dbReference type="EMBL" id="QNRL01000002">
    <property type="protein sequence ID" value="RBP13426.1"/>
    <property type="molecule type" value="Genomic_DNA"/>
</dbReference>
<evidence type="ECO:0000313" key="1">
    <source>
        <dbReference type="EMBL" id="RBP13426.1"/>
    </source>
</evidence>
<accession>A0ABX9G0E4</accession>
<dbReference type="Proteomes" id="UP000253201">
    <property type="component" value="Unassembled WGS sequence"/>
</dbReference>
<evidence type="ECO:0000313" key="2">
    <source>
        <dbReference type="Proteomes" id="UP000253201"/>
    </source>
</evidence>
<proteinExistence type="predicted"/>
<protein>
    <submittedName>
        <fullName evidence="1">Uncharacterized protein</fullName>
    </submittedName>
</protein>